<dbReference type="PROSITE" id="PS50067">
    <property type="entry name" value="KINESIN_MOTOR_2"/>
    <property type="match status" value="1"/>
</dbReference>
<feature type="region of interest" description="Disordered" evidence="7">
    <location>
        <begin position="930"/>
        <end position="953"/>
    </location>
</feature>
<feature type="compositionally biased region" description="Pro residues" evidence="7">
    <location>
        <begin position="55"/>
        <end position="68"/>
    </location>
</feature>
<dbReference type="KEGG" id="pda:113463215"/>
<reference evidence="9" key="1">
    <citation type="journal article" date="2019" name="Nat. Commun.">
        <title>Genome-wide association mapping of date palm fruit traits.</title>
        <authorList>
            <person name="Hazzouri K.M."/>
            <person name="Gros-Balthazard M."/>
            <person name="Flowers J.M."/>
            <person name="Copetti D."/>
            <person name="Lemansour A."/>
            <person name="Lebrun M."/>
            <person name="Masmoudi K."/>
            <person name="Ferrand S."/>
            <person name="Dhar M.I."/>
            <person name="Fresquez Z.A."/>
            <person name="Rosas U."/>
            <person name="Zhang J."/>
            <person name="Talag J."/>
            <person name="Lee S."/>
            <person name="Kudrna D."/>
            <person name="Powell R.F."/>
            <person name="Leitch I.J."/>
            <person name="Krueger R.R."/>
            <person name="Wing R.A."/>
            <person name="Amiri K.M.A."/>
            <person name="Purugganan M.D."/>
        </authorList>
    </citation>
    <scope>NUCLEOTIDE SEQUENCE [LARGE SCALE GENOMIC DNA]</scope>
    <source>
        <strain evidence="9">cv. Khalas</strain>
    </source>
</reference>
<feature type="compositionally biased region" description="Basic and acidic residues" evidence="7">
    <location>
        <begin position="851"/>
        <end position="872"/>
    </location>
</feature>
<dbReference type="Pfam" id="PF00225">
    <property type="entry name" value="Kinesin"/>
    <property type="match status" value="1"/>
</dbReference>
<feature type="domain" description="Kinesin motor" evidence="8">
    <location>
        <begin position="78"/>
        <end position="437"/>
    </location>
</feature>
<keyword evidence="2 5" id="KW-0547">Nucleotide-binding</keyword>
<dbReference type="RefSeq" id="XP_038982264.1">
    <property type="nucleotide sequence ID" value="XM_039126336.1"/>
</dbReference>
<dbReference type="Proteomes" id="UP000228380">
    <property type="component" value="Chromosome 5"/>
</dbReference>
<proteinExistence type="inferred from homology"/>
<dbReference type="SMART" id="SM00129">
    <property type="entry name" value="KISc"/>
    <property type="match status" value="1"/>
</dbReference>
<feature type="compositionally biased region" description="Basic and acidic residues" evidence="7">
    <location>
        <begin position="933"/>
        <end position="950"/>
    </location>
</feature>
<dbReference type="OrthoDB" id="123929at2759"/>
<keyword evidence="4 5" id="KW-0505">Motor protein</keyword>
<evidence type="ECO:0000256" key="4">
    <source>
        <dbReference type="ARBA" id="ARBA00023175"/>
    </source>
</evidence>
<dbReference type="GO" id="GO:0005524">
    <property type="term" value="F:ATP binding"/>
    <property type="evidence" value="ECO:0007669"/>
    <property type="project" value="UniProtKB-UniRule"/>
</dbReference>
<dbReference type="GO" id="GO:0005874">
    <property type="term" value="C:microtubule"/>
    <property type="evidence" value="ECO:0007669"/>
    <property type="project" value="UniProtKB-KW"/>
</dbReference>
<keyword evidence="1" id="KW-0493">Microtubule</keyword>
<reference evidence="10" key="2">
    <citation type="submission" date="2025-08" db="UniProtKB">
        <authorList>
            <consortium name="RefSeq"/>
        </authorList>
    </citation>
    <scope>IDENTIFICATION</scope>
    <source>
        <tissue evidence="10">Young leaves</tissue>
    </source>
</reference>
<keyword evidence="6" id="KW-0175">Coiled coil</keyword>
<dbReference type="GO" id="GO:0005634">
    <property type="term" value="C:nucleus"/>
    <property type="evidence" value="ECO:0007669"/>
    <property type="project" value="TreeGrafter"/>
</dbReference>
<dbReference type="InterPro" id="IPR027417">
    <property type="entry name" value="P-loop_NTPase"/>
</dbReference>
<evidence type="ECO:0000256" key="5">
    <source>
        <dbReference type="PROSITE-ProRule" id="PRU00283"/>
    </source>
</evidence>
<feature type="region of interest" description="Disordered" evidence="7">
    <location>
        <begin position="851"/>
        <end position="894"/>
    </location>
</feature>
<feature type="region of interest" description="Disordered" evidence="7">
    <location>
        <begin position="1"/>
        <end position="77"/>
    </location>
</feature>
<feature type="region of interest" description="Disordered" evidence="7">
    <location>
        <begin position="674"/>
        <end position="738"/>
    </location>
</feature>
<keyword evidence="3 5" id="KW-0067">ATP-binding</keyword>
<dbReference type="InterPro" id="IPR027640">
    <property type="entry name" value="Kinesin-like_fam"/>
</dbReference>
<dbReference type="PANTHER" id="PTHR24115:SF1008">
    <property type="entry name" value="KINESIN-LIKE PROTEIN SUBITO"/>
    <property type="match status" value="1"/>
</dbReference>
<protein>
    <submittedName>
        <fullName evidence="10">Kinesin-like protein KIN-6 isoform X1</fullName>
    </submittedName>
</protein>
<accession>A0A8B9AG77</accession>
<name>A0A8B9AG77_PHODC</name>
<evidence type="ECO:0000259" key="8">
    <source>
        <dbReference type="PROSITE" id="PS50067"/>
    </source>
</evidence>
<dbReference type="PANTHER" id="PTHR24115">
    <property type="entry name" value="KINESIN-RELATED"/>
    <property type="match status" value="1"/>
</dbReference>
<feature type="compositionally biased region" description="Polar residues" evidence="7">
    <location>
        <begin position="678"/>
        <end position="687"/>
    </location>
</feature>
<feature type="binding site" evidence="5">
    <location>
        <begin position="191"/>
        <end position="198"/>
    </location>
    <ligand>
        <name>ATP</name>
        <dbReference type="ChEBI" id="CHEBI:30616"/>
    </ligand>
</feature>
<feature type="compositionally biased region" description="Low complexity" evidence="7">
    <location>
        <begin position="27"/>
        <end position="40"/>
    </location>
</feature>
<dbReference type="GO" id="GO:0007018">
    <property type="term" value="P:microtubule-based movement"/>
    <property type="evidence" value="ECO:0007669"/>
    <property type="project" value="InterPro"/>
</dbReference>
<dbReference type="GO" id="GO:0003777">
    <property type="term" value="F:microtubule motor activity"/>
    <property type="evidence" value="ECO:0007669"/>
    <property type="project" value="InterPro"/>
</dbReference>
<dbReference type="AlphaFoldDB" id="A0A8B9AG77"/>
<sequence>MEFPPASSHRAPTTVRRNPPRRAKQTPLAAAPDPSSLSSAVDGITPFPLDEILQPDPPQIPPPVPKSPEPQSADSSENLKVFLRIRPLEIRPRPSRNPCGGKAKPRGKCASPKGGKNKNKSSCLAVNDSHSVTLSAQPSLLDLKRTKSEVYDGFSFVFPQDSLQQEVYDKVMNPLVLDFMGGKNALLVAMGPTGSGKTHTMFGCPRDPGMLPLALRQIFSHATGSGDPYSSSSYYLSMFEIYSERGKGERILDLSPNGIDLSLQQSTIKGLQEVMISNLAEAESLVTCGMLKRATAATNSNYQSSRSQCIINIRAARKSVDDEQHFPPNNAVLTIADLAGAERERKTGNQGARLLESNFINNTSMVFGLCLRSLLEHQKNPKKPLHKHFKNSLLTRYLKDYLEGKKHMTLILTVKPGEEDYADTSFLLRQASPYMKIKFNNLEELTNLHSQKRTTTSLIRMDHYKRMKFDNSETSLVDVGKVDTDANDENQMSKKEVNSQKLQESEIPQVLNISPKSRGGVHVGVQCNEEVHVELQKIKRNEEVMRNFAKALWNVLKQYKQKLEDSEREVGNMKEALRKEMAKVMELNKELKELRSCCSFHKHPSPEEIFSSEVDASYEYCAAGPSKSLSITDDFTNFDASLDDDTTPEIGDQLCIGMPAMVLAHEDFTGLPDFGLETDSSNSNQSETAKRDSSSPISFSVVDDRTICSSPKEMPTQQQEDKKMRTSDTAELSISPGDIKKLSYEKDKGFQEKDYRTGDKEQLKNIDVKEISSPESSADGAYADPLVNSKQTYLTVRHVKITLSSSNVQKALVEEKNACSSQVKYSDIVCSSLSVNKDAKTQAHQLLYHRPENFQGQKHDHEDLQGKEDRPTELSCKPGPEEMHSSPEIPPQIHEPIKEGKDILPSVSQQLQESDVQPVIDMKTSSKCQLTKNPKEVKRDSISKPKVAEKPKRRLMPASAMLLREFAGLDMEIDKPKESRGRLNADEKMRSDGSISLFHLLQSNLQH</sequence>
<evidence type="ECO:0000313" key="10">
    <source>
        <dbReference type="RefSeq" id="XP_038982264.1"/>
    </source>
</evidence>
<dbReference type="InterPro" id="IPR036961">
    <property type="entry name" value="Kinesin_motor_dom_sf"/>
</dbReference>
<feature type="region of interest" description="Disordered" evidence="7">
    <location>
        <begin position="90"/>
        <end position="122"/>
    </location>
</feature>
<dbReference type="Gene3D" id="3.40.850.10">
    <property type="entry name" value="Kinesin motor domain"/>
    <property type="match status" value="1"/>
</dbReference>
<evidence type="ECO:0000313" key="9">
    <source>
        <dbReference type="Proteomes" id="UP000228380"/>
    </source>
</evidence>
<feature type="compositionally biased region" description="Basic and acidic residues" evidence="7">
    <location>
        <begin position="719"/>
        <end position="728"/>
    </location>
</feature>
<evidence type="ECO:0000256" key="7">
    <source>
        <dbReference type="SAM" id="MobiDB-lite"/>
    </source>
</evidence>
<dbReference type="SUPFAM" id="SSF52540">
    <property type="entry name" value="P-loop containing nucleoside triphosphate hydrolases"/>
    <property type="match status" value="1"/>
</dbReference>
<dbReference type="GO" id="GO:0008017">
    <property type="term" value="F:microtubule binding"/>
    <property type="evidence" value="ECO:0007669"/>
    <property type="project" value="InterPro"/>
</dbReference>
<dbReference type="GO" id="GO:0005871">
    <property type="term" value="C:kinesin complex"/>
    <property type="evidence" value="ECO:0007669"/>
    <property type="project" value="TreeGrafter"/>
</dbReference>
<evidence type="ECO:0000256" key="3">
    <source>
        <dbReference type="ARBA" id="ARBA00022840"/>
    </source>
</evidence>
<dbReference type="InterPro" id="IPR001752">
    <property type="entry name" value="Kinesin_motor_dom"/>
</dbReference>
<evidence type="ECO:0000256" key="1">
    <source>
        <dbReference type="ARBA" id="ARBA00022701"/>
    </source>
</evidence>
<gene>
    <name evidence="10" type="primary">LOC113463215</name>
</gene>
<evidence type="ECO:0000256" key="2">
    <source>
        <dbReference type="ARBA" id="ARBA00022741"/>
    </source>
</evidence>
<feature type="coiled-coil region" evidence="6">
    <location>
        <begin position="549"/>
        <end position="597"/>
    </location>
</feature>
<dbReference type="PRINTS" id="PR00380">
    <property type="entry name" value="KINESINHEAVY"/>
</dbReference>
<dbReference type="GO" id="GO:0016887">
    <property type="term" value="F:ATP hydrolysis activity"/>
    <property type="evidence" value="ECO:0007669"/>
    <property type="project" value="TreeGrafter"/>
</dbReference>
<evidence type="ECO:0000256" key="6">
    <source>
        <dbReference type="SAM" id="Coils"/>
    </source>
</evidence>
<organism evidence="9 10">
    <name type="scientific">Phoenix dactylifera</name>
    <name type="common">Date palm</name>
    <dbReference type="NCBI Taxonomy" id="42345"/>
    <lineage>
        <taxon>Eukaryota</taxon>
        <taxon>Viridiplantae</taxon>
        <taxon>Streptophyta</taxon>
        <taxon>Embryophyta</taxon>
        <taxon>Tracheophyta</taxon>
        <taxon>Spermatophyta</taxon>
        <taxon>Magnoliopsida</taxon>
        <taxon>Liliopsida</taxon>
        <taxon>Arecaceae</taxon>
        <taxon>Coryphoideae</taxon>
        <taxon>Phoeniceae</taxon>
        <taxon>Phoenix</taxon>
    </lineage>
</organism>
<keyword evidence="9" id="KW-1185">Reference proteome</keyword>
<comment type="similarity">
    <text evidence="5">Belongs to the TRAFAC class myosin-kinesin ATPase superfamily. Kinesin family.</text>
</comment>
<dbReference type="GeneID" id="113463215"/>